<dbReference type="STRING" id="1122169.Lsha_2319"/>
<reference evidence="2 3" key="1">
    <citation type="submission" date="2015-11" db="EMBL/GenBank/DDBJ databases">
        <title>Genomic analysis of 38 Legionella species identifies large and diverse effector repertoires.</title>
        <authorList>
            <person name="Burstein D."/>
            <person name="Amaro F."/>
            <person name="Zusman T."/>
            <person name="Lifshitz Z."/>
            <person name="Cohen O."/>
            <person name="Gilbert J.A."/>
            <person name="Pupko T."/>
            <person name="Shuman H.A."/>
            <person name="Segal G."/>
        </authorList>
    </citation>
    <scope>NUCLEOTIDE SEQUENCE [LARGE SCALE GENOMIC DNA]</scope>
    <source>
        <strain evidence="2 3">ATCC 49655</strain>
    </source>
</reference>
<proteinExistence type="predicted"/>
<evidence type="ECO:0000256" key="1">
    <source>
        <dbReference type="SAM" id="SignalP"/>
    </source>
</evidence>
<evidence type="ECO:0000313" key="3">
    <source>
        <dbReference type="Proteomes" id="UP000054600"/>
    </source>
</evidence>
<dbReference type="Proteomes" id="UP000054600">
    <property type="component" value="Unassembled WGS sequence"/>
</dbReference>
<feature type="chain" id="PRO_5006917834" evidence="1">
    <location>
        <begin position="22"/>
        <end position="181"/>
    </location>
</feature>
<keyword evidence="3" id="KW-1185">Reference proteome</keyword>
<comment type="caution">
    <text evidence="2">The sequence shown here is derived from an EMBL/GenBank/DDBJ whole genome shotgun (WGS) entry which is preliminary data.</text>
</comment>
<organism evidence="2 3">
    <name type="scientific">Legionella shakespearei DSM 23087</name>
    <dbReference type="NCBI Taxonomy" id="1122169"/>
    <lineage>
        <taxon>Bacteria</taxon>
        <taxon>Pseudomonadati</taxon>
        <taxon>Pseudomonadota</taxon>
        <taxon>Gammaproteobacteria</taxon>
        <taxon>Legionellales</taxon>
        <taxon>Legionellaceae</taxon>
        <taxon>Legionella</taxon>
    </lineage>
</organism>
<sequence>MIKLRQFLVLMLFLLQSVSHGAGGGGSHCAKNIPQRDNFVATTLMVYQAINCLSDRIDSLEQQLAGKPEPVLQIIPAMKYDSLTYLQPAIAKNGDKAILSIYFTNQLNEEKTITVSLMDLSAKLQAEVLLKSKDKSSEQIDINQIKKLPEQFKGYALIKFNPAVDPKSPPILPVIFLTSNG</sequence>
<protein>
    <submittedName>
        <fullName evidence="2">Uncharacterized protein</fullName>
    </submittedName>
</protein>
<keyword evidence="1" id="KW-0732">Signal</keyword>
<feature type="signal peptide" evidence="1">
    <location>
        <begin position="1"/>
        <end position="21"/>
    </location>
</feature>
<dbReference type="AlphaFoldDB" id="A0A0W0YLR7"/>
<gene>
    <name evidence="2" type="ORF">Lsha_2319</name>
</gene>
<accession>A0A0W0YLR7</accession>
<evidence type="ECO:0000313" key="2">
    <source>
        <dbReference type="EMBL" id="KTD57478.1"/>
    </source>
</evidence>
<name>A0A0W0YLR7_9GAMM</name>
<dbReference type="PATRIC" id="fig|1122169.6.peg.2667"/>
<dbReference type="EMBL" id="LNYW01000066">
    <property type="protein sequence ID" value="KTD57478.1"/>
    <property type="molecule type" value="Genomic_DNA"/>
</dbReference>
<dbReference type="RefSeq" id="WP_018578552.1">
    <property type="nucleotide sequence ID" value="NZ_KB892436.1"/>
</dbReference>